<dbReference type="Gene3D" id="3.40.50.300">
    <property type="entry name" value="P-loop containing nucleotide triphosphate hydrolases"/>
    <property type="match status" value="1"/>
</dbReference>
<evidence type="ECO:0000313" key="6">
    <source>
        <dbReference type="Proteomes" id="UP000245998"/>
    </source>
</evidence>
<feature type="domain" description="ABC transporter" evidence="4">
    <location>
        <begin position="5"/>
        <end position="230"/>
    </location>
</feature>
<dbReference type="GO" id="GO:0005524">
    <property type="term" value="F:ATP binding"/>
    <property type="evidence" value="ECO:0007669"/>
    <property type="project" value="UniProtKB-KW"/>
</dbReference>
<organism evidence="5 6">
    <name type="scientific">Pueribacillus theae</name>
    <dbReference type="NCBI Taxonomy" id="2171751"/>
    <lineage>
        <taxon>Bacteria</taxon>
        <taxon>Bacillati</taxon>
        <taxon>Bacillota</taxon>
        <taxon>Bacilli</taxon>
        <taxon>Bacillales</taxon>
        <taxon>Bacillaceae</taxon>
        <taxon>Pueribacillus</taxon>
    </lineage>
</organism>
<evidence type="ECO:0000313" key="5">
    <source>
        <dbReference type="EMBL" id="PWA10068.1"/>
    </source>
</evidence>
<proteinExistence type="predicted"/>
<dbReference type="CDD" id="cd03230">
    <property type="entry name" value="ABC_DR_subfamily_A"/>
    <property type="match status" value="1"/>
</dbReference>
<evidence type="ECO:0000256" key="3">
    <source>
        <dbReference type="ARBA" id="ARBA00022840"/>
    </source>
</evidence>
<dbReference type="SMART" id="SM00382">
    <property type="entry name" value="AAA"/>
    <property type="match status" value="1"/>
</dbReference>
<dbReference type="AlphaFoldDB" id="A0A2U1JZ46"/>
<dbReference type="EMBL" id="QCZG01000024">
    <property type="protein sequence ID" value="PWA10068.1"/>
    <property type="molecule type" value="Genomic_DNA"/>
</dbReference>
<dbReference type="InterPro" id="IPR027417">
    <property type="entry name" value="P-loop_NTPase"/>
</dbReference>
<dbReference type="Pfam" id="PF00005">
    <property type="entry name" value="ABC_tran"/>
    <property type="match status" value="1"/>
</dbReference>
<protein>
    <submittedName>
        <fullName evidence="5">Sodium ABC transporter ATP-binding protein</fullName>
    </submittedName>
</protein>
<dbReference type="PROSITE" id="PS50893">
    <property type="entry name" value="ABC_TRANSPORTER_2"/>
    <property type="match status" value="1"/>
</dbReference>
<dbReference type="SUPFAM" id="SSF52540">
    <property type="entry name" value="P-loop containing nucleoside triphosphate hydrolases"/>
    <property type="match status" value="1"/>
</dbReference>
<evidence type="ECO:0000256" key="1">
    <source>
        <dbReference type="ARBA" id="ARBA00022448"/>
    </source>
</evidence>
<sequence length="292" mass="33574">MENCVQVRNVSKDFGGFSLKDISFDIKQGFITGLIGPNGAGKSTTIRCLMNLINIDHGEIQLFGKTHESDTKEIKQRIGYVSDENYYYEELSIEKNKRIIAPFYETWNDDAFYRYLKMFNLPAMKQVKKLSKGMKIKFALAMALAHDPELIIMDEPTSGLDPIFRRELLDLLLEILQDEKKAVFFSTHITTDLEQIADYITFINDGKIVFSKEKEEIMEQYAIVKGARTYLADIRNQQVVGFKETDVGFECLMVDRKQIPSELKQSLAIEKPTLEEIMYYTVRGNKVEGSHS</sequence>
<dbReference type="GO" id="GO:0016887">
    <property type="term" value="F:ATP hydrolysis activity"/>
    <property type="evidence" value="ECO:0007669"/>
    <property type="project" value="InterPro"/>
</dbReference>
<dbReference type="Proteomes" id="UP000245998">
    <property type="component" value="Unassembled WGS sequence"/>
</dbReference>
<comment type="caution">
    <text evidence="5">The sequence shown here is derived from an EMBL/GenBank/DDBJ whole genome shotgun (WGS) entry which is preliminary data.</text>
</comment>
<keyword evidence="1" id="KW-0813">Transport</keyword>
<dbReference type="InterPro" id="IPR003439">
    <property type="entry name" value="ABC_transporter-like_ATP-bd"/>
</dbReference>
<keyword evidence="3 5" id="KW-0067">ATP-binding</keyword>
<gene>
    <name evidence="5" type="ORF">DCC39_11770</name>
</gene>
<dbReference type="InterPro" id="IPR003593">
    <property type="entry name" value="AAA+_ATPase"/>
</dbReference>
<evidence type="ECO:0000259" key="4">
    <source>
        <dbReference type="PROSITE" id="PS50893"/>
    </source>
</evidence>
<evidence type="ECO:0000256" key="2">
    <source>
        <dbReference type="ARBA" id="ARBA00022741"/>
    </source>
</evidence>
<accession>A0A2U1JZ46</accession>
<dbReference type="PANTHER" id="PTHR42939">
    <property type="entry name" value="ABC TRANSPORTER ATP-BINDING PROTEIN ALBC-RELATED"/>
    <property type="match status" value="1"/>
</dbReference>
<dbReference type="InterPro" id="IPR051782">
    <property type="entry name" value="ABC_Transporter_VariousFunc"/>
</dbReference>
<name>A0A2U1JZ46_9BACI</name>
<keyword evidence="6" id="KW-1185">Reference proteome</keyword>
<dbReference type="PANTHER" id="PTHR42939:SF3">
    <property type="entry name" value="ABC TRANSPORTER ATP-BINDING COMPONENT"/>
    <property type="match status" value="1"/>
</dbReference>
<reference evidence="5 6" key="1">
    <citation type="submission" date="2018-04" db="EMBL/GenBank/DDBJ databases">
        <title>Camelliibacillus theae gen. nov., sp. nov., isolated from Pu'er tea.</title>
        <authorList>
            <person name="Niu L."/>
        </authorList>
    </citation>
    <scope>NUCLEOTIDE SEQUENCE [LARGE SCALE GENOMIC DNA]</scope>
    <source>
        <strain evidence="5 6">T8</strain>
    </source>
</reference>
<dbReference type="OrthoDB" id="9804819at2"/>
<keyword evidence="2" id="KW-0547">Nucleotide-binding</keyword>
<dbReference type="RefSeq" id="WP_116555102.1">
    <property type="nucleotide sequence ID" value="NZ_QCZG01000024.1"/>
</dbReference>